<organism evidence="1 2">
    <name type="scientific">Brassica oleracea var. oleracea</name>
    <dbReference type="NCBI Taxonomy" id="109376"/>
    <lineage>
        <taxon>Eukaryota</taxon>
        <taxon>Viridiplantae</taxon>
        <taxon>Streptophyta</taxon>
        <taxon>Embryophyta</taxon>
        <taxon>Tracheophyta</taxon>
        <taxon>Spermatophyta</taxon>
        <taxon>Magnoliopsida</taxon>
        <taxon>eudicotyledons</taxon>
        <taxon>Gunneridae</taxon>
        <taxon>Pentapetalae</taxon>
        <taxon>rosids</taxon>
        <taxon>malvids</taxon>
        <taxon>Brassicales</taxon>
        <taxon>Brassicaceae</taxon>
        <taxon>Brassiceae</taxon>
        <taxon>Brassica</taxon>
    </lineage>
</organism>
<dbReference type="InterPro" id="IPR043502">
    <property type="entry name" value="DNA/RNA_pol_sf"/>
</dbReference>
<dbReference type="HOGENOM" id="CLU_2892619_0_0_1"/>
<keyword evidence="2" id="KW-1185">Reference proteome</keyword>
<sequence>MVSPRTKREVQRLTGRVAALNRFISRSTDKCLLFYETLKGNKKFEWSVECEKAFQQLKHYLAT</sequence>
<name>A0A0D3AH98_BRAOL</name>
<reference evidence="1" key="1">
    <citation type="journal article" date="2014" name="Genome Biol.">
        <title>Transcriptome and methylome profiling reveals relics of genome dominance in the mesopolyploid Brassica oleracea.</title>
        <authorList>
            <person name="Parkin I.A."/>
            <person name="Koh C."/>
            <person name="Tang H."/>
            <person name="Robinson S.J."/>
            <person name="Kagale S."/>
            <person name="Clarke W.E."/>
            <person name="Town C.D."/>
            <person name="Nixon J."/>
            <person name="Krishnakumar V."/>
            <person name="Bidwell S.L."/>
            <person name="Denoeud F."/>
            <person name="Belcram H."/>
            <person name="Links M.G."/>
            <person name="Just J."/>
            <person name="Clarke C."/>
            <person name="Bender T."/>
            <person name="Huebert T."/>
            <person name="Mason A.S."/>
            <person name="Pires J.C."/>
            <person name="Barker G."/>
            <person name="Moore J."/>
            <person name="Walley P.G."/>
            <person name="Manoli S."/>
            <person name="Batley J."/>
            <person name="Edwards D."/>
            <person name="Nelson M.N."/>
            <person name="Wang X."/>
            <person name="Paterson A.H."/>
            <person name="King G."/>
            <person name="Bancroft I."/>
            <person name="Chalhoub B."/>
            <person name="Sharpe A.G."/>
        </authorList>
    </citation>
    <scope>NUCLEOTIDE SEQUENCE [LARGE SCALE GENOMIC DNA]</scope>
    <source>
        <strain evidence="1">cv. TO1000</strain>
    </source>
</reference>
<dbReference type="SUPFAM" id="SSF56672">
    <property type="entry name" value="DNA/RNA polymerases"/>
    <property type="match status" value="1"/>
</dbReference>
<dbReference type="EnsemblPlants" id="Bo29344s010.1">
    <property type="protein sequence ID" value="Bo29344s010.1"/>
    <property type="gene ID" value="Bo29344s010"/>
</dbReference>
<dbReference type="Proteomes" id="UP000032141">
    <property type="component" value="Unassembled WGS sequence"/>
</dbReference>
<proteinExistence type="predicted"/>
<accession>A0A0D3AH98</accession>
<evidence type="ECO:0008006" key="3">
    <source>
        <dbReference type="Google" id="ProtNLM"/>
    </source>
</evidence>
<protein>
    <recommendedName>
        <fullName evidence="3">Reverse transcriptase/retrotransposon-derived protein RNase H-like domain-containing protein</fullName>
    </recommendedName>
</protein>
<evidence type="ECO:0000313" key="2">
    <source>
        <dbReference type="Proteomes" id="UP000032141"/>
    </source>
</evidence>
<reference evidence="1" key="2">
    <citation type="submission" date="2015-06" db="UniProtKB">
        <authorList>
            <consortium name="EnsemblPlants"/>
        </authorList>
    </citation>
    <scope>IDENTIFICATION</scope>
</reference>
<dbReference type="Gene3D" id="3.30.70.270">
    <property type="match status" value="1"/>
</dbReference>
<dbReference type="AlphaFoldDB" id="A0A0D3AH98"/>
<dbReference type="InterPro" id="IPR043128">
    <property type="entry name" value="Rev_trsase/Diguanyl_cyclase"/>
</dbReference>
<dbReference type="eggNOG" id="KOG0017">
    <property type="taxonomic scope" value="Eukaryota"/>
</dbReference>
<evidence type="ECO:0000313" key="1">
    <source>
        <dbReference type="EnsemblPlants" id="Bo29344s010.1"/>
    </source>
</evidence>
<dbReference type="Gramene" id="Bo29344s010.1">
    <property type="protein sequence ID" value="Bo29344s010.1"/>
    <property type="gene ID" value="Bo29344s010"/>
</dbReference>